<comment type="subcellular location">
    <subcellularLocation>
        <location evidence="10">Cytoplasm</location>
    </subcellularLocation>
</comment>
<evidence type="ECO:0000256" key="5">
    <source>
        <dbReference type="ARBA" id="ARBA00022741"/>
    </source>
</evidence>
<comment type="function">
    <text evidence="10">Exhibits a very high intrinsic GTPase hydrolysis rate. Involved in the addition of a carboxymethylaminomethyl (cmnm) group at the wobble position (U34) of certain tRNAs, forming tRNA-cmnm(5)s(2)U34.</text>
</comment>
<dbReference type="Pfam" id="PF01926">
    <property type="entry name" value="MMR_HSR1"/>
    <property type="match status" value="1"/>
</dbReference>
<dbReference type="InterPro" id="IPR027417">
    <property type="entry name" value="P-loop_NTPase"/>
</dbReference>
<feature type="binding site" evidence="10">
    <location>
        <begin position="277"/>
        <end position="280"/>
    </location>
    <ligand>
        <name>GTP</name>
        <dbReference type="ChEBI" id="CHEBI:37565"/>
    </ligand>
</feature>
<dbReference type="FunFam" id="3.30.1360.120:FF:000003">
    <property type="entry name" value="tRNA modification GTPase MnmE"/>
    <property type="match status" value="1"/>
</dbReference>
<feature type="domain" description="TrmE-type G" evidence="12">
    <location>
        <begin position="223"/>
        <end position="381"/>
    </location>
</feature>
<dbReference type="InterPro" id="IPR025867">
    <property type="entry name" value="MnmE_helical"/>
</dbReference>
<evidence type="ECO:0000256" key="6">
    <source>
        <dbReference type="ARBA" id="ARBA00022801"/>
    </source>
</evidence>
<evidence type="ECO:0000256" key="2">
    <source>
        <dbReference type="ARBA" id="ARBA00022490"/>
    </source>
</evidence>
<evidence type="ECO:0000256" key="3">
    <source>
        <dbReference type="ARBA" id="ARBA00022694"/>
    </source>
</evidence>
<dbReference type="HAMAP" id="MF_00379">
    <property type="entry name" value="GTPase_MnmE"/>
    <property type="match status" value="1"/>
</dbReference>
<dbReference type="Gene3D" id="1.20.120.430">
    <property type="entry name" value="tRNA modification GTPase MnmE domain 2"/>
    <property type="match status" value="1"/>
</dbReference>
<sequence>MEQLYNSTIAAISTAMSNSGIGIVRMSGPEAFQIADRVYKGKKEKKLCDQKSHTIHYGYIVDGEQVIDEVLVMLMRGPHSYTGEDTVEINGHGGVYVVKQILELLIKNGARPAEPGEYTKRAFLNGRLDLSQAEAVGDLIASQNEYALQSSVSQLKGNIKDKISEMREKILYHTAFIETALDDPEHISVDGYGETLKKVVDEIMEAMKRLLDSCDDGRIIKEGVRTVILGKPNAGKSSLLNVLLGEDRAIVTDIAGTTRDVLEEHLNLKGISLNIMDTAGIRDTEDVVEKIGVDRAKEYADKADLILYVIDASRPLDENDAEILHLIKGKRAIILLNKSDLDMQVTKEQEELPEEFPVIEISAKNVQGIEELEDTLKEMFFQGELTFNDEIYITNVRQKTALQDAYAALERVNDSIAADMPEDFYSIDLMDAYEALGNITGETIGEDLVNEIFSKFCMGK</sequence>
<dbReference type="InterPro" id="IPR005225">
    <property type="entry name" value="Small_GTP-bd"/>
</dbReference>
<comment type="cofactor">
    <cofactor evidence="10">
        <name>K(+)</name>
        <dbReference type="ChEBI" id="CHEBI:29103"/>
    </cofactor>
    <text evidence="10">Binds 1 potassium ion per subunit.</text>
</comment>
<dbReference type="RefSeq" id="WP_055215071.1">
    <property type="nucleotide sequence ID" value="NZ_CYXO01000020.1"/>
</dbReference>
<dbReference type="PANTHER" id="PTHR42714:SF2">
    <property type="entry name" value="TRNA MODIFICATION GTPASE GTPBP3, MITOCHONDRIAL"/>
    <property type="match status" value="1"/>
</dbReference>
<keyword evidence="8 10" id="KW-0630">Potassium</keyword>
<feature type="binding site" evidence="10">
    <location>
        <position position="252"/>
    </location>
    <ligand>
        <name>K(+)</name>
        <dbReference type="ChEBI" id="CHEBI:29103"/>
    </ligand>
</feature>
<dbReference type="Pfam" id="PF10396">
    <property type="entry name" value="TrmE_N"/>
    <property type="match status" value="1"/>
</dbReference>
<evidence type="ECO:0000256" key="1">
    <source>
        <dbReference type="ARBA" id="ARBA00011043"/>
    </source>
</evidence>
<evidence type="ECO:0000256" key="7">
    <source>
        <dbReference type="ARBA" id="ARBA00022842"/>
    </source>
</evidence>
<evidence type="ECO:0000313" key="13">
    <source>
        <dbReference type="EMBL" id="CUN22542.1"/>
    </source>
</evidence>
<gene>
    <name evidence="13" type="primary">mnmE_2</name>
    <name evidence="10" type="synonym">mnmE</name>
    <name evidence="10" type="synonym">trmE</name>
    <name evidence="13" type="ORF">ERS852573_02629</name>
</gene>
<keyword evidence="2 10" id="KW-0963">Cytoplasm</keyword>
<dbReference type="CDD" id="cd04164">
    <property type="entry name" value="trmE"/>
    <property type="match status" value="1"/>
</dbReference>
<feature type="binding site" evidence="10">
    <location>
        <position position="233"/>
    </location>
    <ligand>
        <name>K(+)</name>
        <dbReference type="ChEBI" id="CHEBI:29103"/>
    </ligand>
</feature>
<keyword evidence="4 10" id="KW-0479">Metal-binding</keyword>
<feature type="binding site" evidence="10">
    <location>
        <begin position="233"/>
        <end position="238"/>
    </location>
    <ligand>
        <name>GTP</name>
        <dbReference type="ChEBI" id="CHEBI:37565"/>
    </ligand>
</feature>
<dbReference type="GO" id="GO:0005829">
    <property type="term" value="C:cytosol"/>
    <property type="evidence" value="ECO:0007669"/>
    <property type="project" value="TreeGrafter"/>
</dbReference>
<dbReference type="PANTHER" id="PTHR42714">
    <property type="entry name" value="TRNA MODIFICATION GTPASE GTPBP3"/>
    <property type="match status" value="1"/>
</dbReference>
<dbReference type="PRINTS" id="PR00449">
    <property type="entry name" value="RASTRNSFRMNG"/>
</dbReference>
<feature type="binding site" evidence="10">
    <location>
        <position position="257"/>
    </location>
    <ligand>
        <name>K(+)</name>
        <dbReference type="ChEBI" id="CHEBI:29103"/>
    </ligand>
</feature>
<dbReference type="InterPro" id="IPR006073">
    <property type="entry name" value="GTP-bd"/>
</dbReference>
<dbReference type="InterPro" id="IPR027266">
    <property type="entry name" value="TrmE/GcvT-like"/>
</dbReference>
<keyword evidence="9 10" id="KW-0342">GTP-binding</keyword>
<keyword evidence="3 10" id="KW-0819">tRNA processing</keyword>
<dbReference type="EMBL" id="CYXO01000020">
    <property type="protein sequence ID" value="CUN22542.1"/>
    <property type="molecule type" value="Genomic_DNA"/>
</dbReference>
<keyword evidence="7 10" id="KW-0460">Magnesium</keyword>
<feature type="binding site" evidence="10">
    <location>
        <position position="258"/>
    </location>
    <ligand>
        <name>Mg(2+)</name>
        <dbReference type="ChEBI" id="CHEBI:18420"/>
    </ligand>
</feature>
<feature type="binding site" evidence="10">
    <location>
        <position position="25"/>
    </location>
    <ligand>
        <name>(6S)-5-formyl-5,6,7,8-tetrahydrofolate</name>
        <dbReference type="ChEBI" id="CHEBI:57457"/>
    </ligand>
</feature>
<evidence type="ECO:0000256" key="11">
    <source>
        <dbReference type="RuleBase" id="RU003313"/>
    </source>
</evidence>
<dbReference type="InterPro" id="IPR031168">
    <property type="entry name" value="G_TrmE"/>
</dbReference>
<feature type="binding site" evidence="10">
    <location>
        <position position="460"/>
    </location>
    <ligand>
        <name>(6S)-5-formyl-5,6,7,8-tetrahydrofolate</name>
        <dbReference type="ChEBI" id="CHEBI:57457"/>
    </ligand>
</feature>
<dbReference type="GO" id="GO:0002098">
    <property type="term" value="P:tRNA wobble uridine modification"/>
    <property type="evidence" value="ECO:0007669"/>
    <property type="project" value="TreeGrafter"/>
</dbReference>
<name>A0A173V5I4_9FIRM</name>
<accession>A0A173V5I4</accession>
<comment type="subunit">
    <text evidence="10">Homodimer. Heterotetramer of two MnmE and two MnmG subunits.</text>
</comment>
<evidence type="ECO:0000313" key="14">
    <source>
        <dbReference type="Proteomes" id="UP000095597"/>
    </source>
</evidence>
<dbReference type="FunFam" id="3.40.50.300:FF:000494">
    <property type="entry name" value="tRNA modification GTPase MnmE"/>
    <property type="match status" value="1"/>
</dbReference>
<dbReference type="Proteomes" id="UP000095597">
    <property type="component" value="Unassembled WGS sequence"/>
</dbReference>
<keyword evidence="6 10" id="KW-0378">Hydrolase</keyword>
<comment type="similarity">
    <text evidence="1 10 11">Belongs to the TRAFAC class TrmE-Era-EngA-EngB-Septin-like GTPase superfamily. TrmE GTPase family.</text>
</comment>
<dbReference type="Gene3D" id="3.40.50.300">
    <property type="entry name" value="P-loop containing nucleotide triphosphate hydrolases"/>
    <property type="match status" value="1"/>
</dbReference>
<feature type="binding site" evidence="10">
    <location>
        <position position="88"/>
    </location>
    <ligand>
        <name>(6S)-5-formyl-5,6,7,8-tetrahydrofolate</name>
        <dbReference type="ChEBI" id="CHEBI:57457"/>
    </ligand>
</feature>
<dbReference type="NCBIfam" id="NF003661">
    <property type="entry name" value="PRK05291.1-3"/>
    <property type="match status" value="1"/>
</dbReference>
<dbReference type="SUPFAM" id="SSF52540">
    <property type="entry name" value="P-loop containing nucleoside triphosphate hydrolases"/>
    <property type="match status" value="1"/>
</dbReference>
<dbReference type="InterPro" id="IPR004520">
    <property type="entry name" value="GTPase_MnmE"/>
</dbReference>
<dbReference type="Pfam" id="PF12631">
    <property type="entry name" value="MnmE_helical"/>
    <property type="match status" value="1"/>
</dbReference>
<dbReference type="GO" id="GO:0042802">
    <property type="term" value="F:identical protein binding"/>
    <property type="evidence" value="ECO:0007669"/>
    <property type="project" value="UniProtKB-ARBA"/>
</dbReference>
<feature type="binding site" evidence="10">
    <location>
        <position position="237"/>
    </location>
    <ligand>
        <name>Mg(2+)</name>
        <dbReference type="ChEBI" id="CHEBI:18420"/>
    </ligand>
</feature>
<evidence type="ECO:0000256" key="9">
    <source>
        <dbReference type="ARBA" id="ARBA00023134"/>
    </source>
</evidence>
<protein>
    <recommendedName>
        <fullName evidence="10">tRNA modification GTPase MnmE</fullName>
        <ecNumber evidence="10">3.6.-.-</ecNumber>
    </recommendedName>
</protein>
<dbReference type="PROSITE" id="PS51709">
    <property type="entry name" value="G_TRME"/>
    <property type="match status" value="1"/>
</dbReference>
<dbReference type="EC" id="3.6.-.-" evidence="10"/>
<dbReference type="InterPro" id="IPR027368">
    <property type="entry name" value="MnmE_dom2"/>
</dbReference>
<comment type="caution">
    <text evidence="10">Lacks conserved residue(s) required for the propagation of feature annotation.</text>
</comment>
<dbReference type="NCBIfam" id="TIGR00231">
    <property type="entry name" value="small_GTP"/>
    <property type="match status" value="1"/>
</dbReference>
<dbReference type="GO" id="GO:0030488">
    <property type="term" value="P:tRNA methylation"/>
    <property type="evidence" value="ECO:0007669"/>
    <property type="project" value="TreeGrafter"/>
</dbReference>
<dbReference type="CDD" id="cd14858">
    <property type="entry name" value="TrmE_N"/>
    <property type="match status" value="1"/>
</dbReference>
<feature type="binding site" evidence="10">
    <location>
        <position position="127"/>
    </location>
    <ligand>
        <name>(6S)-5-formyl-5,6,7,8-tetrahydrofolate</name>
        <dbReference type="ChEBI" id="CHEBI:57457"/>
    </ligand>
</feature>
<evidence type="ECO:0000256" key="4">
    <source>
        <dbReference type="ARBA" id="ARBA00022723"/>
    </source>
</evidence>
<dbReference type="GO" id="GO:0005525">
    <property type="term" value="F:GTP binding"/>
    <property type="evidence" value="ECO:0007669"/>
    <property type="project" value="UniProtKB-UniRule"/>
</dbReference>
<organism evidence="13 14">
    <name type="scientific">Dorea longicatena</name>
    <dbReference type="NCBI Taxonomy" id="88431"/>
    <lineage>
        <taxon>Bacteria</taxon>
        <taxon>Bacillati</taxon>
        <taxon>Bacillota</taxon>
        <taxon>Clostridia</taxon>
        <taxon>Lachnospirales</taxon>
        <taxon>Lachnospiraceae</taxon>
        <taxon>Dorea</taxon>
    </lineage>
</organism>
<keyword evidence="5 10" id="KW-0547">Nucleotide-binding</keyword>
<feature type="binding site" evidence="10">
    <location>
        <begin position="252"/>
        <end position="258"/>
    </location>
    <ligand>
        <name>GTP</name>
        <dbReference type="ChEBI" id="CHEBI:37565"/>
    </ligand>
</feature>
<dbReference type="GO" id="GO:0046872">
    <property type="term" value="F:metal ion binding"/>
    <property type="evidence" value="ECO:0007669"/>
    <property type="project" value="UniProtKB-KW"/>
</dbReference>
<reference evidence="13 14" key="1">
    <citation type="submission" date="2015-09" db="EMBL/GenBank/DDBJ databases">
        <authorList>
            <consortium name="Pathogen Informatics"/>
        </authorList>
    </citation>
    <scope>NUCLEOTIDE SEQUENCE [LARGE SCALE GENOMIC DNA]</scope>
    <source>
        <strain evidence="13 14">2789STDY5834961</strain>
    </source>
</reference>
<dbReference type="NCBIfam" id="TIGR00450">
    <property type="entry name" value="mnmE_trmE_thdF"/>
    <property type="match status" value="1"/>
</dbReference>
<evidence type="ECO:0000259" key="12">
    <source>
        <dbReference type="PROSITE" id="PS51709"/>
    </source>
</evidence>
<proteinExistence type="inferred from homology"/>
<evidence type="ECO:0000256" key="8">
    <source>
        <dbReference type="ARBA" id="ARBA00022958"/>
    </source>
</evidence>
<dbReference type="GO" id="GO:0003924">
    <property type="term" value="F:GTPase activity"/>
    <property type="evidence" value="ECO:0007669"/>
    <property type="project" value="UniProtKB-UniRule"/>
</dbReference>
<feature type="binding site" evidence="10">
    <location>
        <position position="254"/>
    </location>
    <ligand>
        <name>K(+)</name>
        <dbReference type="ChEBI" id="CHEBI:29103"/>
    </ligand>
</feature>
<dbReference type="OrthoDB" id="9805918at2"/>
<dbReference type="AlphaFoldDB" id="A0A173V5I4"/>
<dbReference type="InterPro" id="IPR018948">
    <property type="entry name" value="GTP-bd_TrmE_N"/>
</dbReference>
<evidence type="ECO:0000256" key="10">
    <source>
        <dbReference type="HAMAP-Rule" id="MF_00379"/>
    </source>
</evidence>
<dbReference type="Gene3D" id="3.30.1360.120">
    <property type="entry name" value="Probable tRNA modification gtpase trme, domain 1"/>
    <property type="match status" value="1"/>
</dbReference>